<evidence type="ECO:0000256" key="1">
    <source>
        <dbReference type="SAM" id="MobiDB-lite"/>
    </source>
</evidence>
<evidence type="ECO:0000313" key="4">
    <source>
        <dbReference type="Proteomes" id="UP001140510"/>
    </source>
</evidence>
<comment type="caution">
    <text evidence="3">The sequence shown here is derived from an EMBL/GenBank/DDBJ whole genome shotgun (WGS) entry which is preliminary data.</text>
</comment>
<dbReference type="InterPro" id="IPR056599">
    <property type="entry name" value="AAA_lid_fung"/>
</dbReference>
<dbReference type="SUPFAM" id="SSF52540">
    <property type="entry name" value="P-loop containing nucleoside triphosphate hydrolases"/>
    <property type="match status" value="1"/>
</dbReference>
<reference evidence="3" key="1">
    <citation type="submission" date="2022-10" db="EMBL/GenBank/DDBJ databases">
        <title>Tapping the CABI collections for fungal endophytes: first genome assemblies for Collariella, Neodidymelliopsis, Ascochyta clinopodiicola, Didymella pomorum, Didymosphaeria variabile, Neocosmospora piperis and Neocucurbitaria cava.</title>
        <authorList>
            <person name="Hill R."/>
        </authorList>
    </citation>
    <scope>NUCLEOTIDE SEQUENCE</scope>
    <source>
        <strain evidence="3">IMI 355091</strain>
    </source>
</reference>
<evidence type="ECO:0000313" key="3">
    <source>
        <dbReference type="EMBL" id="KAJ4399969.1"/>
    </source>
</evidence>
<dbReference type="Pfam" id="PF22942">
    <property type="entry name" value="DUF7025"/>
    <property type="match status" value="1"/>
</dbReference>
<keyword evidence="4" id="KW-1185">Reference proteome</keyword>
<dbReference type="InterPro" id="IPR054464">
    <property type="entry name" value="ULD_fung"/>
</dbReference>
<proteinExistence type="predicted"/>
<dbReference type="InterPro" id="IPR003959">
    <property type="entry name" value="ATPase_AAA_core"/>
</dbReference>
<dbReference type="EMBL" id="JAPEVA010000097">
    <property type="protein sequence ID" value="KAJ4399969.1"/>
    <property type="molecule type" value="Genomic_DNA"/>
</dbReference>
<dbReference type="Gene3D" id="3.40.50.300">
    <property type="entry name" value="P-loop containing nucleotide triphosphate hydrolases"/>
    <property type="match status" value="1"/>
</dbReference>
<dbReference type="Pfam" id="PF00004">
    <property type="entry name" value="AAA"/>
    <property type="match status" value="1"/>
</dbReference>
<feature type="region of interest" description="Disordered" evidence="1">
    <location>
        <begin position="160"/>
        <end position="181"/>
    </location>
</feature>
<dbReference type="InterPro" id="IPR003593">
    <property type="entry name" value="AAA+_ATPase"/>
</dbReference>
<protein>
    <recommendedName>
        <fullName evidence="2">AAA+ ATPase domain-containing protein</fullName>
    </recommendedName>
</protein>
<feature type="region of interest" description="Disordered" evidence="1">
    <location>
        <begin position="889"/>
        <end position="913"/>
    </location>
</feature>
<dbReference type="OrthoDB" id="10042665at2759"/>
<feature type="compositionally biased region" description="Low complexity" evidence="1">
    <location>
        <begin position="163"/>
        <end position="181"/>
    </location>
</feature>
<dbReference type="PANTHER" id="PTHR46411:SF4">
    <property type="entry name" value="AAA+ ATPASE DOMAIN-CONTAINING PROTEIN"/>
    <property type="match status" value="1"/>
</dbReference>
<dbReference type="GO" id="GO:0016887">
    <property type="term" value="F:ATP hydrolysis activity"/>
    <property type="evidence" value="ECO:0007669"/>
    <property type="project" value="InterPro"/>
</dbReference>
<dbReference type="Proteomes" id="UP001140510">
    <property type="component" value="Unassembled WGS sequence"/>
</dbReference>
<dbReference type="GO" id="GO:0005524">
    <property type="term" value="F:ATP binding"/>
    <property type="evidence" value="ECO:0007669"/>
    <property type="project" value="InterPro"/>
</dbReference>
<dbReference type="Pfam" id="PF22893">
    <property type="entry name" value="ULD_2"/>
    <property type="match status" value="1"/>
</dbReference>
<dbReference type="Pfam" id="PF23232">
    <property type="entry name" value="AAA_lid_13"/>
    <property type="match status" value="1"/>
</dbReference>
<accession>A0A9W9D4T4</accession>
<dbReference type="CDD" id="cd19481">
    <property type="entry name" value="RecA-like_protease"/>
    <property type="match status" value="1"/>
</dbReference>
<dbReference type="SMART" id="SM00382">
    <property type="entry name" value="AAA"/>
    <property type="match status" value="1"/>
</dbReference>
<name>A0A9W9D4T4_9PLEO</name>
<dbReference type="InterPro" id="IPR027417">
    <property type="entry name" value="P-loop_NTPase"/>
</dbReference>
<evidence type="ECO:0000259" key="2">
    <source>
        <dbReference type="SMART" id="SM00382"/>
    </source>
</evidence>
<gene>
    <name evidence="3" type="ORF">N0V91_009042</name>
</gene>
<feature type="domain" description="AAA+ ATPase" evidence="2">
    <location>
        <begin position="648"/>
        <end position="775"/>
    </location>
</feature>
<dbReference type="PANTHER" id="PTHR46411">
    <property type="entry name" value="FAMILY ATPASE, PUTATIVE-RELATED"/>
    <property type="match status" value="1"/>
</dbReference>
<dbReference type="AlphaFoldDB" id="A0A9W9D4T4"/>
<sequence>MTVATEIIETNAAEKVDSEGDTTAGAQAPDSKAPEAQASAIGGWVQYKRKLDRIDAAIQCSSAVNDNPVAHVDIPENELGHGKSVNVTFDGGQWYKIPWEACCTWQRMEVFLRTWLQDDDQGLADLDQGHYTLKDGDDLILPRLWEKLLTNRANINFSQTTPSVAETKSESSASSVASEEAPTFVKTEYETKLRYTVSYYRRSRFDSDDDEFEESSRYDEPLGFEVENPNEKLPALEETQAIIAPRYSSPRRKGGASGKIRLRPSDRIGKKTLKINSPFLLNVVRSVVTYSSAAPEDNDTGLTSGNFQYPFKDLCLFMDAMQNYRIETSGLYARHSEMFNQKYGEHLDLLRDYLDRQPGVMLAETRAKWVKPKPTTSFASVWQLLKPGSDVYVREHDGSLNAYVVDSVRGGVTTTSEGRRLSVPYQVQVWHLILGTRVIRAWTRVVDINVFDNDREIPTLPVFPVRFKDDVDGGVTKSSLIERGRKYFKYSRRPYFLQYSGVGLKAGKIYKRARVVVEHASEPWRDDIFDDMECTAHSPVEDDPFGLSIRLARCECDECKEALTVEDVHTMLFSDYRVIDPEHADGLTDHQYLLDVALLEDPTMAETAIDKLVMEPGNKDIIKAIAKIYTDEAPQGRFSADFISGKGEGQIILLHGPPGTGKTLTAESVAEYTKRPLLNITAADLGHEPAVLERNLLRYFRRAADWDAIVLLDEADVYLEQRSVEDLTRNSIVSVFLRAMDYFQGILFLTTNRVGQFDEAFASRIHLSLGYDKLDDKARGQIWDNLFQKLTEDHRKKMGPEIQFGISTKQYVKTKEVMALQWNGREIRNAFQTAVALAVYDAKQPDGGDVPYMTENHLEQVVAMSLAFKNYMKKTRQNMSESEWAAMKHNRYDSGTDRPGTTKGRRPVGLDTD</sequence>
<feature type="region of interest" description="Disordered" evidence="1">
    <location>
        <begin position="14"/>
        <end position="37"/>
    </location>
</feature>
<organism evidence="3 4">
    <name type="scientific">Didymella pomorum</name>
    <dbReference type="NCBI Taxonomy" id="749634"/>
    <lineage>
        <taxon>Eukaryota</taxon>
        <taxon>Fungi</taxon>
        <taxon>Dikarya</taxon>
        <taxon>Ascomycota</taxon>
        <taxon>Pezizomycotina</taxon>
        <taxon>Dothideomycetes</taxon>
        <taxon>Pleosporomycetidae</taxon>
        <taxon>Pleosporales</taxon>
        <taxon>Pleosporineae</taxon>
        <taxon>Didymellaceae</taxon>
        <taxon>Didymella</taxon>
    </lineage>
</organism>
<dbReference type="InterPro" id="IPR054289">
    <property type="entry name" value="DUF7025"/>
</dbReference>